<keyword evidence="8" id="KW-0677">Repeat</keyword>
<dbReference type="Gene3D" id="3.40.50.410">
    <property type="entry name" value="von Willebrand factor, type A domain"/>
    <property type="match status" value="1"/>
</dbReference>
<evidence type="ECO:0000256" key="10">
    <source>
        <dbReference type="ARBA" id="ARBA00022842"/>
    </source>
</evidence>
<dbReference type="PIRSF" id="PIRSF002512">
    <property type="entry name" value="Integrin_B"/>
    <property type="match status" value="1"/>
</dbReference>
<feature type="disulfide bond" evidence="17">
    <location>
        <begin position="435"/>
        <end position="477"/>
    </location>
</feature>
<dbReference type="PANTHER" id="PTHR10082:SF60">
    <property type="entry name" value="INTEGRIN BETA-PS"/>
    <property type="match status" value="1"/>
</dbReference>
<dbReference type="FunFam" id="3.40.50.410:FF:000002">
    <property type="entry name" value="Integrin beta"/>
    <property type="match status" value="1"/>
</dbReference>
<dbReference type="GeneID" id="8239492"/>
<feature type="domain" description="Integrin beta subunit tail" evidence="22">
    <location>
        <begin position="599"/>
        <end position="687"/>
    </location>
</feature>
<dbReference type="eggNOG" id="KOG1226">
    <property type="taxonomic scope" value="Eukaryota"/>
</dbReference>
<keyword evidence="11 18" id="KW-0130">Cell adhesion</keyword>
<feature type="disulfide bond" evidence="17">
    <location>
        <begin position="485"/>
        <end position="520"/>
    </location>
</feature>
<dbReference type="GO" id="GO:0007160">
    <property type="term" value="P:cell-matrix adhesion"/>
    <property type="evidence" value="ECO:0007669"/>
    <property type="project" value="TreeGrafter"/>
</dbReference>
<evidence type="ECO:0000313" key="23">
    <source>
        <dbReference type="EMBL" id="EEB11964.1"/>
    </source>
</evidence>
<dbReference type="InterPro" id="IPR012896">
    <property type="entry name" value="Integrin_bsu_tail"/>
</dbReference>
<evidence type="ECO:0000256" key="6">
    <source>
        <dbReference type="ARBA" id="ARBA00022723"/>
    </source>
</evidence>
<keyword evidence="14 19" id="KW-0472">Membrane</keyword>
<dbReference type="GO" id="GO:0033627">
    <property type="term" value="P:cell adhesion mediated by integrin"/>
    <property type="evidence" value="ECO:0007669"/>
    <property type="project" value="TreeGrafter"/>
</dbReference>
<feature type="disulfide bond" evidence="17">
    <location>
        <begin position="526"/>
        <end position="531"/>
    </location>
</feature>
<dbReference type="InterPro" id="IPR014836">
    <property type="entry name" value="Integrin_bsu_cyt_dom"/>
</dbReference>
<dbReference type="Gene3D" id="2.10.25.10">
    <property type="entry name" value="Laminin"/>
    <property type="match status" value="3"/>
</dbReference>
<evidence type="ECO:0000259" key="22">
    <source>
        <dbReference type="SMART" id="SM01242"/>
    </source>
</evidence>
<dbReference type="PANTHER" id="PTHR10082">
    <property type="entry name" value="INTEGRIN BETA SUBUNIT"/>
    <property type="match status" value="1"/>
</dbReference>
<proteinExistence type="inferred from homology"/>
<feature type="disulfide bond" evidence="17">
    <location>
        <begin position="528"/>
        <end position="560"/>
    </location>
</feature>
<evidence type="ECO:0000256" key="14">
    <source>
        <dbReference type="ARBA" id="ARBA00023136"/>
    </source>
</evidence>
<feature type="disulfide bond" evidence="17">
    <location>
        <begin position="207"/>
        <end position="248"/>
    </location>
</feature>
<feature type="disulfide bond" evidence="17">
    <location>
        <begin position="573"/>
        <end position="589"/>
    </location>
</feature>
<dbReference type="OrthoDB" id="410592at2759"/>
<evidence type="ECO:0000256" key="18">
    <source>
        <dbReference type="RuleBase" id="RU000633"/>
    </source>
</evidence>
<dbReference type="InterPro" id="IPR032695">
    <property type="entry name" value="Integrin_dom_sf"/>
</dbReference>
<dbReference type="EMBL" id="AAZO01001707">
    <property type="status" value="NOT_ANNOTATED_CDS"/>
    <property type="molecule type" value="Genomic_DNA"/>
</dbReference>
<keyword evidence="12 19" id="KW-1133">Transmembrane helix</keyword>
<dbReference type="AlphaFoldDB" id="E0VEZ0"/>
<feature type="domain" description="Integrin beta subunit cytoplasmic" evidence="21">
    <location>
        <begin position="711"/>
        <end position="757"/>
    </location>
</feature>
<dbReference type="InterPro" id="IPR040622">
    <property type="entry name" value="EGF_integrin_1"/>
</dbReference>
<dbReference type="PRINTS" id="PR01186">
    <property type="entry name" value="INTEGRINB"/>
</dbReference>
<dbReference type="FunFam" id="2.10.25.10:FF:000155">
    <property type="entry name" value="Integrin beta"/>
    <property type="match status" value="1"/>
</dbReference>
<comment type="similarity">
    <text evidence="2 18">Belongs to the integrin beta chain family.</text>
</comment>
<protein>
    <recommendedName>
        <fullName evidence="18">Integrin beta</fullName>
    </recommendedName>
</protein>
<keyword evidence="13 18" id="KW-0401">Integrin</keyword>
<evidence type="ECO:0000256" key="3">
    <source>
        <dbReference type="ARBA" id="ARBA00022475"/>
    </source>
</evidence>
<dbReference type="SUPFAM" id="SSF57196">
    <property type="entry name" value="EGF/Laminin"/>
    <property type="match status" value="1"/>
</dbReference>
<feature type="disulfide bond" evidence="17">
    <location>
        <begin position="440"/>
        <end position="449"/>
    </location>
</feature>
<dbReference type="SUPFAM" id="SSF69687">
    <property type="entry name" value="Integrin beta tail domain"/>
    <property type="match status" value="1"/>
</dbReference>
<evidence type="ECO:0000256" key="13">
    <source>
        <dbReference type="ARBA" id="ARBA00023037"/>
    </source>
</evidence>
<dbReference type="InterPro" id="IPR036349">
    <property type="entry name" value="Integrin_bsu_tail_dom_sf"/>
</dbReference>
<comment type="subcellular location">
    <subcellularLocation>
        <location evidence="1 18">Cell membrane</location>
        <topology evidence="1 18">Single-pass type I membrane protein</topology>
    </subcellularLocation>
</comment>
<dbReference type="InParanoid" id="E0VEZ0"/>
<dbReference type="Pfam" id="PF00362">
    <property type="entry name" value="Integrin_beta"/>
    <property type="match status" value="1"/>
</dbReference>
<sequence length="765" mass="85841">MHTNKFLCLIKNETEISKLSGCFPDEKIFNICEKLFVEDPISRIKVISSKPMKTGKKGNSIQIRPQEISANLRIGEEITIDIEFKKAEDYPVDLYYLMDFSSSMYKYKKNLSKLGNKLTETMKNLTSNFQLGFGSFVDKVTLPYTSTLPSHLQRPCPKCRSPYSYKNHMSLTEETGKFAVEVDKAQMSGNIDTPEGVFDGLMQSMVCREQLNWREKARHIIVVSTDAPFHLAGDGKLGGIVEPHDEKCHLNENGDYTHSLVYDYPSVSQINFQASENNMNIIFAVANKIRHEYNSLSQEIRGASIGLLDSGENIADLIKAQYEKISTTIQLFDNSEGSVNVSYSSRCSEKEKWKNSNKCTNVKGSEIIYFKIHLTILDCFDKNHPTQDITIKAEGINETLTIHLGSICNCECSNTDHAGTEINSPLCSLSGNLTCGQCLCNSGKIGEKCECSDNDGRMLYANDTTSCKTNSQTNEICSGRGICKCGVCECFTRNDPNEKISGKFCECDNFSCERVDESLCSGHGTCKCGKCACNKGWSGKKCECSLDEKECMSDENDLVCSGKGNCVCGKCHCHNGTDTDDHRYSGKYCQNCMTCAEQCDRYNDCVECLTLATGPLTKHNCSICLKKYQLKINIVEDLEEFQKNATEKLCTSLNNLGCAFVYIYDLKENNDIIIWTDKKIICSKKVNLIAVIAGTMGGTIILGLLCLIIWKIVIDFYDKREYEKFEREKHLAQWGKGENPLFKTPTKRYENPTYRGLKLQAQSSD</sequence>
<dbReference type="PROSITE" id="PS52047">
    <property type="entry name" value="I_EGF_2"/>
    <property type="match status" value="2"/>
</dbReference>
<accession>E0VEZ0</accession>
<feature type="disulfide bond" evidence="17">
    <location>
        <begin position="566"/>
        <end position="571"/>
    </location>
</feature>
<keyword evidence="9" id="KW-0106">Calcium</keyword>
<reference evidence="24" key="3">
    <citation type="submission" date="2020-05" db="UniProtKB">
        <authorList>
            <consortium name="EnsemblMetazoa"/>
        </authorList>
    </citation>
    <scope>IDENTIFICATION</scope>
    <source>
        <strain evidence="24">USDA</strain>
    </source>
</reference>
<dbReference type="SMART" id="SM00187">
    <property type="entry name" value="INB"/>
    <property type="match status" value="1"/>
</dbReference>
<dbReference type="VEuPathDB" id="VectorBase:PHUM147280"/>
<dbReference type="InterPro" id="IPR057073">
    <property type="entry name" value="EGF_integrin_2"/>
</dbReference>
<dbReference type="EnsemblMetazoa" id="PHUM147280-RA">
    <property type="protein sequence ID" value="PHUM147280-PA"/>
    <property type="gene ID" value="PHUM147280"/>
</dbReference>
<reference evidence="23" key="1">
    <citation type="submission" date="2007-04" db="EMBL/GenBank/DDBJ databases">
        <title>Annotation of Pediculus humanus corporis strain USDA.</title>
        <authorList>
            <person name="Kirkness E."/>
            <person name="Hannick L."/>
            <person name="Hass B."/>
            <person name="Bruggner R."/>
            <person name="Lawson D."/>
            <person name="Bidwell S."/>
            <person name="Joardar V."/>
            <person name="Caler E."/>
            <person name="Walenz B."/>
            <person name="Inman J."/>
            <person name="Schobel S."/>
            <person name="Galinsky K."/>
            <person name="Amedeo P."/>
            <person name="Strausberg R."/>
        </authorList>
    </citation>
    <scope>NUCLEOTIDE SEQUENCE</scope>
    <source>
        <strain evidence="23">USDA</strain>
    </source>
</reference>
<keyword evidence="16" id="KW-0325">Glycoprotein</keyword>
<dbReference type="SUPFAM" id="SSF69179">
    <property type="entry name" value="Integrin domains"/>
    <property type="match status" value="1"/>
</dbReference>
<dbReference type="Pfam" id="PF18372">
    <property type="entry name" value="I-EGF_1"/>
    <property type="match status" value="1"/>
</dbReference>
<feature type="disulfide bond" evidence="17">
    <location>
        <begin position="544"/>
        <end position="551"/>
    </location>
</feature>
<dbReference type="Pfam" id="PF07974">
    <property type="entry name" value="EGF_2"/>
    <property type="match status" value="1"/>
</dbReference>
<keyword evidence="4" id="KW-0245">EGF-like domain</keyword>
<evidence type="ECO:0000313" key="24">
    <source>
        <dbReference type="EnsemblMetazoa" id="PHUM147280-PA"/>
    </source>
</evidence>
<evidence type="ECO:0000256" key="8">
    <source>
        <dbReference type="ARBA" id="ARBA00022737"/>
    </source>
</evidence>
<dbReference type="GO" id="GO:0009986">
    <property type="term" value="C:cell surface"/>
    <property type="evidence" value="ECO:0007669"/>
    <property type="project" value="TreeGrafter"/>
</dbReference>
<organism>
    <name type="scientific">Pediculus humanus subsp. corporis</name>
    <name type="common">Body louse</name>
    <dbReference type="NCBI Taxonomy" id="121224"/>
    <lineage>
        <taxon>Eukaryota</taxon>
        <taxon>Metazoa</taxon>
        <taxon>Ecdysozoa</taxon>
        <taxon>Arthropoda</taxon>
        <taxon>Hexapoda</taxon>
        <taxon>Insecta</taxon>
        <taxon>Pterygota</taxon>
        <taxon>Neoptera</taxon>
        <taxon>Paraneoptera</taxon>
        <taxon>Psocodea</taxon>
        <taxon>Troctomorpha</taxon>
        <taxon>Phthiraptera</taxon>
        <taxon>Anoplura</taxon>
        <taxon>Pediculidae</taxon>
        <taxon>Pediculus</taxon>
    </lineage>
</organism>
<feature type="disulfide bond" evidence="17">
    <location>
        <begin position="451"/>
        <end position="467"/>
    </location>
</feature>
<evidence type="ECO:0000256" key="17">
    <source>
        <dbReference type="PIRSR" id="PIRSR002512-1"/>
    </source>
</evidence>
<reference evidence="23" key="2">
    <citation type="submission" date="2007-04" db="EMBL/GenBank/DDBJ databases">
        <title>The genome of the human body louse.</title>
        <authorList>
            <consortium name="The Human Body Louse Genome Consortium"/>
            <person name="Kirkness E."/>
            <person name="Walenz B."/>
            <person name="Hass B."/>
            <person name="Bruggner R."/>
            <person name="Strausberg R."/>
        </authorList>
    </citation>
    <scope>NUCLEOTIDE SEQUENCE</scope>
    <source>
        <strain evidence="23">USDA</strain>
    </source>
</reference>
<feature type="disulfide bond" evidence="17">
    <location>
        <begin position="347"/>
        <end position="359"/>
    </location>
</feature>
<dbReference type="GO" id="GO:0016477">
    <property type="term" value="P:cell migration"/>
    <property type="evidence" value="ECO:0007669"/>
    <property type="project" value="TreeGrafter"/>
</dbReference>
<feature type="disulfide bond" evidence="17">
    <location>
        <begin position="568"/>
        <end position="621"/>
    </location>
</feature>
<dbReference type="OMA" id="NINHCKE"/>
<dbReference type="SMART" id="SM01241">
    <property type="entry name" value="Integrin_b_cyt"/>
    <property type="match status" value="1"/>
</dbReference>
<feature type="disulfide bond" evidence="17">
    <location>
        <begin position="599"/>
        <end position="608"/>
    </location>
</feature>
<dbReference type="Pfam" id="PF23105">
    <property type="entry name" value="EGF_integrin"/>
    <property type="match status" value="2"/>
</dbReference>
<dbReference type="FunFam" id="2.10.25.10:FF:000043">
    <property type="entry name" value="Integrin beta"/>
    <property type="match status" value="1"/>
</dbReference>
<name>E0VEZ0_PEDHC</name>
<keyword evidence="5 18" id="KW-0812">Transmembrane</keyword>
<evidence type="ECO:0000256" key="7">
    <source>
        <dbReference type="ARBA" id="ARBA00022729"/>
    </source>
</evidence>
<dbReference type="InterPro" id="IPR057243">
    <property type="entry name" value="Integrin_I-EGF_CS"/>
</dbReference>
<keyword evidence="7" id="KW-0732">Signal</keyword>
<evidence type="ECO:0000256" key="4">
    <source>
        <dbReference type="ARBA" id="ARBA00022536"/>
    </source>
</evidence>
<feature type="disulfide bond" evidence="17">
    <location>
        <begin position="483"/>
        <end position="488"/>
    </location>
</feature>
<dbReference type="InterPro" id="IPR015812">
    <property type="entry name" value="Integrin_bsu"/>
</dbReference>
<evidence type="ECO:0000313" key="25">
    <source>
        <dbReference type="Proteomes" id="UP000009046"/>
    </source>
</evidence>
<feature type="disulfide bond" evidence="17">
    <location>
        <begin position="533"/>
        <end position="542"/>
    </location>
</feature>
<keyword evidence="3" id="KW-1003">Cell membrane</keyword>
<evidence type="ECO:0000256" key="15">
    <source>
        <dbReference type="ARBA" id="ARBA00023157"/>
    </source>
</evidence>
<evidence type="ECO:0000256" key="16">
    <source>
        <dbReference type="ARBA" id="ARBA00023180"/>
    </source>
</evidence>
<evidence type="ECO:0000256" key="5">
    <source>
        <dbReference type="ARBA" id="ARBA00022692"/>
    </source>
</evidence>
<dbReference type="Gene3D" id="2.60.40.1510">
    <property type="entry name" value="ntegrin, alpha v. Chain A, domain 3"/>
    <property type="match status" value="1"/>
</dbReference>
<evidence type="ECO:0000256" key="12">
    <source>
        <dbReference type="ARBA" id="ARBA00022989"/>
    </source>
</evidence>
<dbReference type="KEGG" id="phu:Phum_PHUM147280"/>
<feature type="disulfide bond" evidence="17">
    <location>
        <begin position="490"/>
        <end position="505"/>
    </location>
</feature>
<evidence type="ECO:0000256" key="9">
    <source>
        <dbReference type="ARBA" id="ARBA00022837"/>
    </source>
</evidence>
<feature type="disulfide bond" evidence="17">
    <location>
        <begin position="156"/>
        <end position="159"/>
    </location>
</feature>
<dbReference type="EMBL" id="DS235100">
    <property type="protein sequence ID" value="EEB11964.1"/>
    <property type="molecule type" value="Genomic_DNA"/>
</dbReference>
<evidence type="ECO:0000259" key="21">
    <source>
        <dbReference type="SMART" id="SM01241"/>
    </source>
</evidence>
<feature type="disulfide bond" evidence="17">
    <location>
        <begin position="605"/>
        <end position="682"/>
    </location>
</feature>
<evidence type="ECO:0000256" key="1">
    <source>
        <dbReference type="ARBA" id="ARBA00004251"/>
    </source>
</evidence>
<keyword evidence="6" id="KW-0479">Metal-binding</keyword>
<evidence type="ECO:0000259" key="20">
    <source>
        <dbReference type="SMART" id="SM00187"/>
    </source>
</evidence>
<dbReference type="GO" id="GO:0007229">
    <property type="term" value="P:integrin-mediated signaling pathway"/>
    <property type="evidence" value="ECO:0007669"/>
    <property type="project" value="UniProtKB-KW"/>
</dbReference>
<dbReference type="HOGENOM" id="CLU_011772_1_1_1"/>
<feature type="disulfide bond" evidence="17">
    <location>
        <begin position="379"/>
        <end position="650"/>
    </location>
</feature>
<dbReference type="GO" id="GO:0008305">
    <property type="term" value="C:integrin complex"/>
    <property type="evidence" value="ECO:0007669"/>
    <property type="project" value="TreeGrafter"/>
</dbReference>
<keyword evidence="10" id="KW-0460">Magnesium</keyword>
<dbReference type="RefSeq" id="XP_002424702.1">
    <property type="nucleotide sequence ID" value="XM_002424657.1"/>
</dbReference>
<feature type="disulfide bond" evidence="17">
    <location>
        <begin position="507"/>
        <end position="512"/>
    </location>
</feature>
<dbReference type="GO" id="GO:0007157">
    <property type="term" value="P:heterophilic cell-cell adhesion via plasma membrane cell adhesion molecules"/>
    <property type="evidence" value="ECO:0007669"/>
    <property type="project" value="UniProtKB-ARBA"/>
</dbReference>
<dbReference type="Pfam" id="PF08725">
    <property type="entry name" value="Integrin_b_cyt"/>
    <property type="match status" value="1"/>
</dbReference>
<evidence type="ECO:0000256" key="2">
    <source>
        <dbReference type="ARBA" id="ARBA00007449"/>
    </source>
</evidence>
<dbReference type="GO" id="GO:0046872">
    <property type="term" value="F:metal ion binding"/>
    <property type="evidence" value="ECO:0007669"/>
    <property type="project" value="UniProtKB-KW"/>
</dbReference>
<dbReference type="InterPro" id="IPR002369">
    <property type="entry name" value="Integrin_bsu_VWA"/>
</dbReference>
<dbReference type="Proteomes" id="UP000009046">
    <property type="component" value="Unassembled WGS sequence"/>
</dbReference>
<dbReference type="Gene3D" id="1.20.5.100">
    <property type="entry name" value="Cytochrome c1, transmembrane anchor, C-terminal"/>
    <property type="match status" value="1"/>
</dbReference>
<feature type="disulfide bond" evidence="17">
    <location>
        <begin position="408"/>
        <end position="412"/>
    </location>
</feature>
<dbReference type="STRING" id="121224.E0VEZ0"/>
<dbReference type="CTD" id="8239492"/>
<dbReference type="InterPro" id="IPR036465">
    <property type="entry name" value="vWFA_dom_sf"/>
</dbReference>
<evidence type="ECO:0000256" key="19">
    <source>
        <dbReference type="SAM" id="Phobius"/>
    </source>
</evidence>
<gene>
    <name evidence="24" type="primary">8239492</name>
    <name evidence="23" type="ORF">Phum_PHUM147280</name>
</gene>
<evidence type="ECO:0000256" key="11">
    <source>
        <dbReference type="ARBA" id="ARBA00022889"/>
    </source>
</evidence>
<feature type="domain" description="Integrin beta subunit VWA" evidence="20">
    <location>
        <begin position="16"/>
        <end position="410"/>
    </location>
</feature>
<dbReference type="SMART" id="SM01242">
    <property type="entry name" value="Integrin_B_tail"/>
    <property type="match status" value="1"/>
</dbReference>
<dbReference type="InterPro" id="IPR013111">
    <property type="entry name" value="EGF_extracell"/>
</dbReference>
<keyword evidence="25" id="KW-1185">Reference proteome</keyword>
<keyword evidence="15 17" id="KW-1015">Disulfide bond</keyword>
<feature type="transmembrane region" description="Helical" evidence="19">
    <location>
        <begin position="688"/>
        <end position="710"/>
    </location>
</feature>
<dbReference type="SUPFAM" id="SSF53300">
    <property type="entry name" value="vWA-like"/>
    <property type="match status" value="1"/>
</dbReference>
<dbReference type="PROSITE" id="PS00243">
    <property type="entry name" value="I_EGF_1"/>
    <property type="match status" value="1"/>
</dbReference>
<dbReference type="GO" id="GO:0005925">
    <property type="term" value="C:focal adhesion"/>
    <property type="evidence" value="ECO:0007669"/>
    <property type="project" value="TreeGrafter"/>
</dbReference>
<dbReference type="GO" id="GO:0005178">
    <property type="term" value="F:integrin binding"/>
    <property type="evidence" value="ECO:0007669"/>
    <property type="project" value="TreeGrafter"/>
</dbReference>